<keyword evidence="1" id="KW-0547">Nucleotide-binding</keyword>
<organism evidence="7 8">
    <name type="scientific">Cystobacter ferrugineus</name>
    <dbReference type="NCBI Taxonomy" id="83449"/>
    <lineage>
        <taxon>Bacteria</taxon>
        <taxon>Pseudomonadati</taxon>
        <taxon>Myxococcota</taxon>
        <taxon>Myxococcia</taxon>
        <taxon>Myxococcales</taxon>
        <taxon>Cystobacterineae</taxon>
        <taxon>Archangiaceae</taxon>
        <taxon>Cystobacter</taxon>
    </lineage>
</organism>
<dbReference type="PROSITE" id="PS51192">
    <property type="entry name" value="HELICASE_ATP_BIND_1"/>
    <property type="match status" value="1"/>
</dbReference>
<gene>
    <name evidence="7" type="ORF">BON30_24115</name>
</gene>
<dbReference type="GO" id="GO:0005524">
    <property type="term" value="F:ATP binding"/>
    <property type="evidence" value="ECO:0007669"/>
    <property type="project" value="UniProtKB-KW"/>
</dbReference>
<dbReference type="Pfam" id="PF04851">
    <property type="entry name" value="ResIII"/>
    <property type="match status" value="1"/>
</dbReference>
<dbReference type="Pfam" id="PF00271">
    <property type="entry name" value="Helicase_C"/>
    <property type="match status" value="1"/>
</dbReference>
<evidence type="ECO:0000256" key="4">
    <source>
        <dbReference type="ARBA" id="ARBA00022840"/>
    </source>
</evidence>
<dbReference type="Proteomes" id="UP000182229">
    <property type="component" value="Unassembled WGS sequence"/>
</dbReference>
<dbReference type="PANTHER" id="PTHR11274:SF0">
    <property type="entry name" value="GENERAL TRANSCRIPTION AND DNA REPAIR FACTOR IIH HELICASE SUBUNIT XPB"/>
    <property type="match status" value="1"/>
</dbReference>
<dbReference type="InterPro" id="IPR006935">
    <property type="entry name" value="Helicase/UvrB_N"/>
</dbReference>
<dbReference type="AlphaFoldDB" id="A0A1L9B7L3"/>
<dbReference type="EMBL" id="MPIN01000006">
    <property type="protein sequence ID" value="OJH38231.1"/>
    <property type="molecule type" value="Genomic_DNA"/>
</dbReference>
<dbReference type="STRING" id="83449.BON30_24115"/>
<keyword evidence="2" id="KW-0378">Hydrolase</keyword>
<keyword evidence="8" id="KW-1185">Reference proteome</keyword>
<dbReference type="InterPro" id="IPR027417">
    <property type="entry name" value="P-loop_NTPase"/>
</dbReference>
<dbReference type="InterPro" id="IPR014001">
    <property type="entry name" value="Helicase_ATP-bd"/>
</dbReference>
<dbReference type="GO" id="GO:0016787">
    <property type="term" value="F:hydrolase activity"/>
    <property type="evidence" value="ECO:0007669"/>
    <property type="project" value="UniProtKB-KW"/>
</dbReference>
<feature type="domain" description="Helicase ATP-binding" evidence="5">
    <location>
        <begin position="73"/>
        <end position="234"/>
    </location>
</feature>
<dbReference type="RefSeq" id="WP_071900738.1">
    <property type="nucleotide sequence ID" value="NZ_MPIN01000006.1"/>
</dbReference>
<dbReference type="InterPro" id="IPR050615">
    <property type="entry name" value="ATP-dep_DNA_Helicase"/>
</dbReference>
<dbReference type="SUPFAM" id="SSF52540">
    <property type="entry name" value="P-loop containing nucleoside triphosphate hydrolases"/>
    <property type="match status" value="1"/>
</dbReference>
<dbReference type="Gene3D" id="3.40.50.300">
    <property type="entry name" value="P-loop containing nucleotide triphosphate hydrolases"/>
    <property type="match status" value="2"/>
</dbReference>
<accession>A0A1L9B7L3</accession>
<dbReference type="OrthoDB" id="9804086at2"/>
<reference evidence="7 8" key="2">
    <citation type="submission" date="2016-12" db="EMBL/GenBank/DDBJ databases">
        <title>Draft Genome Sequence of Cystobacter ferrugineus Strain Cbfe23.</title>
        <authorList>
            <person name="Akbar S."/>
            <person name="Dowd S.E."/>
            <person name="Stevens D.C."/>
        </authorList>
    </citation>
    <scope>NUCLEOTIDE SEQUENCE [LARGE SCALE GENOMIC DNA]</scope>
    <source>
        <strain evidence="7 8">Cbfe23</strain>
    </source>
</reference>
<dbReference type="GO" id="GO:0004386">
    <property type="term" value="F:helicase activity"/>
    <property type="evidence" value="ECO:0007669"/>
    <property type="project" value="UniProtKB-KW"/>
</dbReference>
<evidence type="ECO:0000313" key="7">
    <source>
        <dbReference type="EMBL" id="OJH38231.1"/>
    </source>
</evidence>
<feature type="domain" description="Helicase C-terminal" evidence="6">
    <location>
        <begin position="347"/>
        <end position="498"/>
    </location>
</feature>
<dbReference type="InterPro" id="IPR001650">
    <property type="entry name" value="Helicase_C-like"/>
</dbReference>
<evidence type="ECO:0008006" key="9">
    <source>
        <dbReference type="Google" id="ProtNLM"/>
    </source>
</evidence>
<protein>
    <recommendedName>
        <fullName evidence="9">DEAD/DEAH box helicase</fullName>
    </recommendedName>
</protein>
<evidence type="ECO:0000256" key="1">
    <source>
        <dbReference type="ARBA" id="ARBA00022741"/>
    </source>
</evidence>
<comment type="caution">
    <text evidence="7">The sequence shown here is derived from an EMBL/GenBank/DDBJ whole genome shotgun (WGS) entry which is preliminary data.</text>
</comment>
<evidence type="ECO:0000256" key="3">
    <source>
        <dbReference type="ARBA" id="ARBA00022806"/>
    </source>
</evidence>
<evidence type="ECO:0000256" key="2">
    <source>
        <dbReference type="ARBA" id="ARBA00022801"/>
    </source>
</evidence>
<evidence type="ECO:0000313" key="8">
    <source>
        <dbReference type="Proteomes" id="UP000182229"/>
    </source>
</evidence>
<proteinExistence type="predicted"/>
<keyword evidence="3" id="KW-0347">Helicase</keyword>
<evidence type="ECO:0000259" key="6">
    <source>
        <dbReference type="PROSITE" id="PS51194"/>
    </source>
</evidence>
<dbReference type="PROSITE" id="PS51194">
    <property type="entry name" value="HELICASE_CTER"/>
    <property type="match status" value="1"/>
</dbReference>
<dbReference type="CDD" id="cd17926">
    <property type="entry name" value="DEXHc_RE"/>
    <property type="match status" value="1"/>
</dbReference>
<dbReference type="REBASE" id="181715">
    <property type="entry name" value="Cfe23ORF24115P"/>
</dbReference>
<name>A0A1L9B7L3_9BACT</name>
<dbReference type="SMART" id="SM00487">
    <property type="entry name" value="DEXDc"/>
    <property type="match status" value="1"/>
</dbReference>
<dbReference type="GO" id="GO:0003677">
    <property type="term" value="F:DNA binding"/>
    <property type="evidence" value="ECO:0007669"/>
    <property type="project" value="InterPro"/>
</dbReference>
<keyword evidence="4" id="KW-0067">ATP-binding</keyword>
<dbReference type="SMART" id="SM00490">
    <property type="entry name" value="HELICc"/>
    <property type="match status" value="1"/>
</dbReference>
<evidence type="ECO:0000259" key="5">
    <source>
        <dbReference type="PROSITE" id="PS51192"/>
    </source>
</evidence>
<dbReference type="PANTHER" id="PTHR11274">
    <property type="entry name" value="RAD25/XP-B DNA REPAIR HELICASE"/>
    <property type="match status" value="1"/>
</dbReference>
<reference evidence="8" key="1">
    <citation type="submission" date="2016-11" db="EMBL/GenBank/DDBJ databases">
        <authorList>
            <person name="Shukria A."/>
            <person name="Stevens D.C."/>
        </authorList>
    </citation>
    <scope>NUCLEOTIDE SEQUENCE [LARGE SCALE GENOMIC DNA]</scope>
    <source>
        <strain evidence="8">Cbfe23</strain>
    </source>
</reference>
<sequence>MSNEREDAAHLGDAERLMLHQLRLLEWLDIRDGRGVGVDQASEAPVGVPATVPDEWRLAQGVDLYEWQRECIERWFKANGRGTVKVVTGAGKTLLALALAEKLQNERVPDLRVAVVVPTIVLMHQWYEELLTHGNLPRTAIGRLGGGYKDDFTEGRRVLIAVLSSAHKLLPRMVRKERIGKRLLLVADECHRLGSKEMSQVFETERAFSLGLSATPERDDDEPTEEEAGYEGSILGQALGPIIYDFTLADALKLGIVPTFTIHHYGLPLTEEERGRYERLSRSISDSQSELRNRAPSERSSGSAFFQWARMMSSRGGSEVGTLANKLMGDISRRKELLHSMAARSDAVELLLMREFQLNPDARAILFHESIDEVMRLFVRLRNAGLPAIAEHSELPTSVREAGLDIFRRGIAKVIVSARSLIEGFNVPAVDIGIIVASSTSVRQRIQSLGRVLRRHRGPAGEEKTSCIHVLYARDTVDDFIYGKLDWDKTTGVERNLYYFWEPRTEPQPQAGPPRAPLPSELEVDASALTQGAVYPGAYEGMELSCDTRGNVRDVQGRFAVNPGQLAELVRAVKGGTGRFRITPRCQFVLVRVAEAEDWTTRFVTRLAEPLRFQMTADAAEPGDAAQLDEWVKTAVPGVQYPSSSVPTTIEGLRFKKKAGGVISKRVLGGEVFARVGERAQDPACGADASRLIAAVKELHAKGEQVSQLEVNAKNHVIHRAEGKLFFVCALAKGLEFPN</sequence>